<organism evidence="10 11">
    <name type="scientific">Bradyrhizobium erythrophlei</name>
    <dbReference type="NCBI Taxonomy" id="1437360"/>
    <lineage>
        <taxon>Bacteria</taxon>
        <taxon>Pseudomonadati</taxon>
        <taxon>Pseudomonadota</taxon>
        <taxon>Alphaproteobacteria</taxon>
        <taxon>Hyphomicrobiales</taxon>
        <taxon>Nitrobacteraceae</taxon>
        <taxon>Bradyrhizobium</taxon>
    </lineage>
</organism>
<keyword evidence="5 8" id="KW-1133">Transmembrane helix</keyword>
<feature type="transmembrane region" description="Helical" evidence="8">
    <location>
        <begin position="103"/>
        <end position="127"/>
    </location>
</feature>
<comment type="function">
    <text evidence="7">Part of the tripartite ATP-independent periplasmic (TRAP) transport system.</text>
</comment>
<dbReference type="OrthoDB" id="7357623at2"/>
<dbReference type="InterPro" id="IPR004681">
    <property type="entry name" value="TRAP_DctM"/>
</dbReference>
<dbReference type="PANTHER" id="PTHR33362:SF7">
    <property type="entry name" value="SLL1103 PROTEIN"/>
    <property type="match status" value="1"/>
</dbReference>
<feature type="transmembrane region" description="Helical" evidence="8">
    <location>
        <begin position="415"/>
        <end position="436"/>
    </location>
</feature>
<keyword evidence="6 8" id="KW-0472">Membrane</keyword>
<dbReference type="Proteomes" id="UP000184096">
    <property type="component" value="Chromosome I"/>
</dbReference>
<gene>
    <name evidence="10" type="ORF">SAMN05444170_0650</name>
</gene>
<dbReference type="Pfam" id="PF06808">
    <property type="entry name" value="DctM"/>
    <property type="match status" value="1"/>
</dbReference>
<keyword evidence="2" id="KW-1003">Cell membrane</keyword>
<evidence type="ECO:0000313" key="10">
    <source>
        <dbReference type="EMBL" id="SHN64974.1"/>
    </source>
</evidence>
<evidence type="ECO:0000256" key="7">
    <source>
        <dbReference type="RuleBase" id="RU369079"/>
    </source>
</evidence>
<dbReference type="InterPro" id="IPR010656">
    <property type="entry name" value="DctM"/>
</dbReference>
<dbReference type="PANTHER" id="PTHR33362">
    <property type="entry name" value="SIALIC ACID TRAP TRANSPORTER PERMEASE PROTEIN SIAT-RELATED"/>
    <property type="match status" value="1"/>
</dbReference>
<feature type="transmembrane region" description="Helical" evidence="8">
    <location>
        <begin position="32"/>
        <end position="52"/>
    </location>
</feature>
<evidence type="ECO:0000256" key="5">
    <source>
        <dbReference type="ARBA" id="ARBA00022989"/>
    </source>
</evidence>
<keyword evidence="3 7" id="KW-0997">Cell inner membrane</keyword>
<keyword evidence="4 8" id="KW-0812">Transmembrane</keyword>
<evidence type="ECO:0000256" key="1">
    <source>
        <dbReference type="ARBA" id="ARBA00004429"/>
    </source>
</evidence>
<feature type="transmembrane region" description="Helical" evidence="8">
    <location>
        <begin position="256"/>
        <end position="276"/>
    </location>
</feature>
<dbReference type="RefSeq" id="WP_072816669.1">
    <property type="nucleotide sequence ID" value="NZ_LT670849.1"/>
</dbReference>
<keyword evidence="11" id="KW-1185">Reference proteome</keyword>
<evidence type="ECO:0000256" key="6">
    <source>
        <dbReference type="ARBA" id="ARBA00023136"/>
    </source>
</evidence>
<dbReference type="EMBL" id="LT670849">
    <property type="protein sequence ID" value="SHN64974.1"/>
    <property type="molecule type" value="Genomic_DNA"/>
</dbReference>
<accession>A0A1M7T2T5</accession>
<name>A0A1M7T2T5_9BRAD</name>
<reference evidence="11" key="1">
    <citation type="submission" date="2016-11" db="EMBL/GenBank/DDBJ databases">
        <authorList>
            <person name="Varghese N."/>
            <person name="Submissions S."/>
        </authorList>
    </citation>
    <scope>NUCLEOTIDE SEQUENCE [LARGE SCALE GENOMIC DNA]</scope>
    <source>
        <strain evidence="11">GAS401</strain>
    </source>
</reference>
<dbReference type="GO" id="GO:0005886">
    <property type="term" value="C:plasma membrane"/>
    <property type="evidence" value="ECO:0007669"/>
    <property type="project" value="UniProtKB-SubCell"/>
</dbReference>
<evidence type="ECO:0000313" key="11">
    <source>
        <dbReference type="Proteomes" id="UP000184096"/>
    </source>
</evidence>
<feature type="transmembrane region" description="Helical" evidence="8">
    <location>
        <begin position="334"/>
        <end position="365"/>
    </location>
</feature>
<comment type="subcellular location">
    <subcellularLocation>
        <location evidence="1 7">Cell inner membrane</location>
        <topology evidence="1 7">Multi-pass membrane protein</topology>
    </subcellularLocation>
</comment>
<proteinExistence type="predicted"/>
<evidence type="ECO:0000256" key="3">
    <source>
        <dbReference type="ARBA" id="ARBA00022519"/>
    </source>
</evidence>
<protein>
    <submittedName>
        <fullName evidence="10">TRAP transporter, DctM subunit</fullName>
    </submittedName>
</protein>
<keyword evidence="7" id="KW-0813">Transport</keyword>
<evidence type="ECO:0000259" key="9">
    <source>
        <dbReference type="Pfam" id="PF06808"/>
    </source>
</evidence>
<sequence>MAWFGIALLVMVGVGIIATGLPAAVVLMAMASFGACVGIVSGVIDVATLWALPSRLINLLESDVLQALPLYVTMGLLLDRLPVADALYRAAQAVLPRKPAAPLVSGMLLGALLGPMNGSVGASVLALSRVVAPRLAAEGISAPHRQAIVAVASTLGVLVPPSLVLILLSDAMLSAHTIAVTATGRTDRVVNTQDIFHAALVPGGIFLLLCLALCGLIGRRATRLSERAPLSVAQGLIAAAALAFLLLLLGGVSLGYFYAVEAAAMGAFALLMAGLLSGRLPKKVLGELLGDAIALTGALFSLLLAATTFTMVLRLLGAADLAGRMVSSIPGGDIAAVAVVLGLIAVSAFVLDAFEIIFVIVPIVIPPLLIRVADARWVSVLMLLTLQSSFLLPPFGYALMMVRGVLKEQADFRDFLRALAPFLAAQWLLLLSVLFFPQLTHPGRPPEGDSQPGPASLSDEEFNRRLNEMIKLPEPETDAGPDHR</sequence>
<feature type="transmembrane region" description="Helical" evidence="8">
    <location>
        <begin position="195"/>
        <end position="218"/>
    </location>
</feature>
<evidence type="ECO:0000256" key="8">
    <source>
        <dbReference type="SAM" id="Phobius"/>
    </source>
</evidence>
<evidence type="ECO:0000256" key="2">
    <source>
        <dbReference type="ARBA" id="ARBA00022475"/>
    </source>
</evidence>
<feature type="domain" description="TRAP C4-dicarboxylate transport system permease DctM subunit" evidence="9">
    <location>
        <begin position="14"/>
        <end position="439"/>
    </location>
</feature>
<feature type="transmembrane region" description="Helical" evidence="8">
    <location>
        <begin position="377"/>
        <end position="395"/>
    </location>
</feature>
<evidence type="ECO:0000256" key="4">
    <source>
        <dbReference type="ARBA" id="ARBA00022692"/>
    </source>
</evidence>
<dbReference type="GO" id="GO:0022857">
    <property type="term" value="F:transmembrane transporter activity"/>
    <property type="evidence" value="ECO:0007669"/>
    <property type="project" value="UniProtKB-UniRule"/>
</dbReference>
<feature type="transmembrane region" description="Helical" evidence="8">
    <location>
        <begin position="288"/>
        <end position="314"/>
    </location>
</feature>
<feature type="transmembrane region" description="Helical" evidence="8">
    <location>
        <begin position="147"/>
        <end position="168"/>
    </location>
</feature>
<dbReference type="AlphaFoldDB" id="A0A1M7T2T5"/>
<feature type="transmembrane region" description="Helical" evidence="8">
    <location>
        <begin position="230"/>
        <end position="250"/>
    </location>
</feature>